<evidence type="ECO:0000313" key="3">
    <source>
        <dbReference type="Proteomes" id="UP000239735"/>
    </source>
</evidence>
<evidence type="ECO:0000313" key="2">
    <source>
        <dbReference type="EMBL" id="SPE17785.1"/>
    </source>
</evidence>
<dbReference type="AlphaFoldDB" id="A0A2N9L490"/>
<dbReference type="InterPro" id="IPR000182">
    <property type="entry name" value="GNAT_dom"/>
</dbReference>
<dbReference type="Proteomes" id="UP000239735">
    <property type="component" value="Unassembled WGS sequence"/>
</dbReference>
<dbReference type="Pfam" id="PF18015">
    <property type="entry name" value="Acetyltransf_19"/>
    <property type="match status" value="1"/>
</dbReference>
<dbReference type="PROSITE" id="PS51186">
    <property type="entry name" value="GNAT"/>
    <property type="match status" value="1"/>
</dbReference>
<dbReference type="Gene3D" id="3.40.630.30">
    <property type="match status" value="1"/>
</dbReference>
<proteinExistence type="predicted"/>
<sequence length="206" mass="23152">MLKLDDRGVGYGSIKGREIPDRDTLFEFFVIPPFRKHASDLFREFLNAARPQFIECQSNDRLLTAILFEFAHNISADTVLFEDHCVTNLAIPGAIVRRKRDADAIFPHGVEPVGEYVVELNSEIVATGGFMLHYNHPFADLYMEVREDHRRRGIASFLLQEVKRECYLAGRVPAARTGINNLGSRGALTKAGLRVAGFMLTGEVRS</sequence>
<feature type="domain" description="N-acetyltransferase" evidence="1">
    <location>
        <begin position="58"/>
        <end position="206"/>
    </location>
</feature>
<protein>
    <submittedName>
        <fullName evidence="2">GCN5-related N-acetyltransferase</fullName>
    </submittedName>
</protein>
<dbReference type="OrthoDB" id="652614at2"/>
<name>A0A2N9L490_9BACT</name>
<dbReference type="Pfam" id="PF00583">
    <property type="entry name" value="Acetyltransf_1"/>
    <property type="match status" value="1"/>
</dbReference>
<gene>
    <name evidence="2" type="ORF">SBA5_110145</name>
</gene>
<dbReference type="EMBL" id="OKRB01000013">
    <property type="protein sequence ID" value="SPE17785.1"/>
    <property type="molecule type" value="Genomic_DNA"/>
</dbReference>
<accession>A0A2N9L490</accession>
<keyword evidence="2" id="KW-0808">Transferase</keyword>
<reference evidence="3" key="1">
    <citation type="submission" date="2018-02" db="EMBL/GenBank/DDBJ databases">
        <authorList>
            <person name="Hausmann B."/>
        </authorList>
    </citation>
    <scope>NUCLEOTIDE SEQUENCE [LARGE SCALE GENOMIC DNA]</scope>
    <source>
        <strain evidence="3">Peat soil MAG SbA5</strain>
    </source>
</reference>
<dbReference type="InterPro" id="IPR016181">
    <property type="entry name" value="Acyl_CoA_acyltransferase"/>
</dbReference>
<dbReference type="CDD" id="cd04301">
    <property type="entry name" value="NAT_SF"/>
    <property type="match status" value="1"/>
</dbReference>
<dbReference type="GO" id="GO:0016747">
    <property type="term" value="F:acyltransferase activity, transferring groups other than amino-acyl groups"/>
    <property type="evidence" value="ECO:0007669"/>
    <property type="project" value="InterPro"/>
</dbReference>
<evidence type="ECO:0000259" key="1">
    <source>
        <dbReference type="PROSITE" id="PS51186"/>
    </source>
</evidence>
<organism evidence="2 3">
    <name type="scientific">Candidatus Sulfuritelmatomonas gaucii</name>
    <dbReference type="NCBI Taxonomy" id="2043161"/>
    <lineage>
        <taxon>Bacteria</taxon>
        <taxon>Pseudomonadati</taxon>
        <taxon>Acidobacteriota</taxon>
        <taxon>Terriglobia</taxon>
        <taxon>Terriglobales</taxon>
        <taxon>Acidobacteriaceae</taxon>
        <taxon>Candidatus Sulfuritelmatomonas</taxon>
    </lineage>
</organism>
<dbReference type="SUPFAM" id="SSF55729">
    <property type="entry name" value="Acyl-CoA N-acyltransferases (Nat)"/>
    <property type="match status" value="1"/>
</dbReference>
<dbReference type="InterPro" id="IPR040579">
    <property type="entry name" value="Acetyltransf_19"/>
</dbReference>